<feature type="transmembrane region" description="Helical" evidence="2">
    <location>
        <begin position="166"/>
        <end position="185"/>
    </location>
</feature>
<dbReference type="PANTHER" id="PTHR34475">
    <property type="match status" value="1"/>
</dbReference>
<dbReference type="Pfam" id="PF13464">
    <property type="entry name" value="RodZ_C"/>
    <property type="match status" value="1"/>
</dbReference>
<dbReference type="InterPro" id="IPR025194">
    <property type="entry name" value="RodZ-like_C"/>
</dbReference>
<proteinExistence type="predicted"/>
<reference evidence="4 5" key="1">
    <citation type="submission" date="2017-08" db="EMBL/GenBank/DDBJ databases">
        <title>WGS of Clinical strains of the CDC Group NO-1 linked to zoonotic infections in humans.</title>
        <authorList>
            <person name="Bernier A.-M."/>
            <person name="Bernard K."/>
        </authorList>
    </citation>
    <scope>NUCLEOTIDE SEQUENCE [LARGE SCALE GENOMIC DNA]</scope>
    <source>
        <strain evidence="4 5">NML79-0751</strain>
    </source>
</reference>
<keyword evidence="2" id="KW-0472">Membrane</keyword>
<protein>
    <submittedName>
        <fullName evidence="4">Helix-turn-helix domain-containing protein</fullName>
    </submittedName>
</protein>
<accession>A0A2A2APJ1</accession>
<dbReference type="InterPro" id="IPR050400">
    <property type="entry name" value="Bact_Cytoskel_RodZ"/>
</dbReference>
<dbReference type="Pfam" id="PF13413">
    <property type="entry name" value="HTH_25"/>
    <property type="match status" value="1"/>
</dbReference>
<gene>
    <name evidence="4" type="ORF">CK623_09020</name>
</gene>
<dbReference type="EMBL" id="NSJD01000014">
    <property type="protein sequence ID" value="PAT39658.1"/>
    <property type="molecule type" value="Genomic_DNA"/>
</dbReference>
<feature type="region of interest" description="Disordered" evidence="1">
    <location>
        <begin position="197"/>
        <end position="281"/>
    </location>
</feature>
<comment type="caution">
    <text evidence="4">The sequence shown here is derived from an EMBL/GenBank/DDBJ whole genome shotgun (WGS) entry which is preliminary data.</text>
</comment>
<keyword evidence="2" id="KW-1133">Transmembrane helix</keyword>
<organism evidence="4 5">
    <name type="scientific">Vandammella animalimorsus</name>
    <dbReference type="NCBI Taxonomy" id="2029117"/>
    <lineage>
        <taxon>Bacteria</taxon>
        <taxon>Pseudomonadati</taxon>
        <taxon>Pseudomonadota</taxon>
        <taxon>Betaproteobacteria</taxon>
        <taxon>Burkholderiales</taxon>
        <taxon>Comamonadaceae</taxon>
        <taxon>Vandammella</taxon>
    </lineage>
</organism>
<evidence type="ECO:0000259" key="3">
    <source>
        <dbReference type="Pfam" id="PF13464"/>
    </source>
</evidence>
<name>A0A2A2APJ1_9BURK</name>
<keyword evidence="2" id="KW-0812">Transmembrane</keyword>
<dbReference type="AlphaFoldDB" id="A0A2A2APJ1"/>
<dbReference type="PANTHER" id="PTHR34475:SF1">
    <property type="entry name" value="CYTOSKELETON PROTEIN RODZ"/>
    <property type="match status" value="1"/>
</dbReference>
<evidence type="ECO:0000256" key="2">
    <source>
        <dbReference type="SAM" id="Phobius"/>
    </source>
</evidence>
<dbReference type="Gene3D" id="1.10.260.40">
    <property type="entry name" value="lambda repressor-like DNA-binding domains"/>
    <property type="match status" value="1"/>
</dbReference>
<dbReference type="GO" id="GO:0003677">
    <property type="term" value="F:DNA binding"/>
    <property type="evidence" value="ECO:0007669"/>
    <property type="project" value="InterPro"/>
</dbReference>
<evidence type="ECO:0000256" key="1">
    <source>
        <dbReference type="SAM" id="MobiDB-lite"/>
    </source>
</evidence>
<evidence type="ECO:0000313" key="5">
    <source>
        <dbReference type="Proteomes" id="UP000218644"/>
    </source>
</evidence>
<sequence length="380" mass="39450">MSVGLSMSDYEAARTAASADAAAVEDAALAAAQSEAQQDGQAMPGLSKPSIESFKTPGGLLAYYRMEREVSLPELAAVLKVPVDKLEALERDDYAMLPDMVFTRALALSICRLLGADAQPVMALFPSAHAPRLARDSDGLNRAFKATEQPALGGERKPPSAGIPRSAWLLGALLLLAALAVFFWPQIQQRLGWAKPDEATGAHDPARTPSAVDGLRSQPLHIPGLSDGAGAEPRSAQAPEEPEDKPDEEDNRAANAPAGPGQAGADTAAGQAPSATTPATAATATATAAAGAGEAASAAAPAHTLHIQAQESVWIQIRDASNAILHQSTLPKGREIAITNEPPLRVEIGRADAVKVTVKGQPFDLQPFARGNVARFEVSP</sequence>
<evidence type="ECO:0000313" key="4">
    <source>
        <dbReference type="EMBL" id="PAT39658.1"/>
    </source>
</evidence>
<dbReference type="InterPro" id="IPR010982">
    <property type="entry name" value="Lambda_DNA-bd_dom_sf"/>
</dbReference>
<feature type="domain" description="Cytoskeleton protein RodZ-like C-terminal" evidence="3">
    <location>
        <begin position="307"/>
        <end position="377"/>
    </location>
</feature>
<feature type="compositionally biased region" description="Basic and acidic residues" evidence="1">
    <location>
        <begin position="197"/>
        <end position="206"/>
    </location>
</feature>
<feature type="compositionally biased region" description="Low complexity" evidence="1">
    <location>
        <begin position="253"/>
        <end position="281"/>
    </location>
</feature>
<dbReference type="Proteomes" id="UP000218644">
    <property type="component" value="Unassembled WGS sequence"/>
</dbReference>
<feature type="compositionally biased region" description="Acidic residues" evidence="1">
    <location>
        <begin position="240"/>
        <end position="250"/>
    </location>
</feature>